<reference evidence="3" key="1">
    <citation type="journal article" date="2021" name="Nat. Commun.">
        <title>Genetic determinants of endophytism in the Arabidopsis root mycobiome.</title>
        <authorList>
            <person name="Mesny F."/>
            <person name="Miyauchi S."/>
            <person name="Thiergart T."/>
            <person name="Pickel B."/>
            <person name="Atanasova L."/>
            <person name="Karlsson M."/>
            <person name="Huettel B."/>
            <person name="Barry K.W."/>
            <person name="Haridas S."/>
            <person name="Chen C."/>
            <person name="Bauer D."/>
            <person name="Andreopoulos W."/>
            <person name="Pangilinan J."/>
            <person name="LaButti K."/>
            <person name="Riley R."/>
            <person name="Lipzen A."/>
            <person name="Clum A."/>
            <person name="Drula E."/>
            <person name="Henrissat B."/>
            <person name="Kohler A."/>
            <person name="Grigoriev I.V."/>
            <person name="Martin F.M."/>
            <person name="Hacquard S."/>
        </authorList>
    </citation>
    <scope>NUCLEOTIDE SEQUENCE</scope>
    <source>
        <strain evidence="3">MPI-SDFR-AT-0073</strain>
    </source>
</reference>
<dbReference type="PANTHER" id="PTHR42791:SF4">
    <property type="entry name" value="ACETYLTRANSFERASE, GNAT FAMILY FAMILY (AFU_ORTHOLOGUE AFUA_4G09540)-RELATED"/>
    <property type="match status" value="1"/>
</dbReference>
<keyword evidence="4" id="KW-1185">Reference proteome</keyword>
<organism evidence="3 4">
    <name type="scientific">Truncatella angustata</name>
    <dbReference type="NCBI Taxonomy" id="152316"/>
    <lineage>
        <taxon>Eukaryota</taxon>
        <taxon>Fungi</taxon>
        <taxon>Dikarya</taxon>
        <taxon>Ascomycota</taxon>
        <taxon>Pezizomycotina</taxon>
        <taxon>Sordariomycetes</taxon>
        <taxon>Xylariomycetidae</taxon>
        <taxon>Amphisphaeriales</taxon>
        <taxon>Sporocadaceae</taxon>
        <taxon>Truncatella</taxon>
    </lineage>
</organism>
<evidence type="ECO:0000256" key="1">
    <source>
        <dbReference type="SAM" id="MobiDB-lite"/>
    </source>
</evidence>
<dbReference type="GO" id="GO:0016747">
    <property type="term" value="F:acyltransferase activity, transferring groups other than amino-acyl groups"/>
    <property type="evidence" value="ECO:0007669"/>
    <property type="project" value="InterPro"/>
</dbReference>
<dbReference type="PROSITE" id="PS51186">
    <property type="entry name" value="GNAT"/>
    <property type="match status" value="1"/>
</dbReference>
<dbReference type="Gene3D" id="3.40.630.30">
    <property type="match status" value="1"/>
</dbReference>
<protein>
    <recommendedName>
        <fullName evidence="2">N-acetyltransferase domain-containing protein</fullName>
    </recommendedName>
</protein>
<accession>A0A9P9A177</accession>
<dbReference type="InterPro" id="IPR052523">
    <property type="entry name" value="Trichothecene_AcTrans"/>
</dbReference>
<feature type="domain" description="N-acetyltransferase" evidence="2">
    <location>
        <begin position="121"/>
        <end position="216"/>
    </location>
</feature>
<sequence length="219" mass="24163">MSIPGHSIVPLTADDIPTTTSFLQDSKLQLAINRFLIKDWPNEAVQRPLYQAAIEGGLKNPNTTSLKVVNDKSGETVGYFFFTKRGQPAPDEDKASKSKIENAGQNVPPGLVPEVFHAVMKAVETLESDVQGEHLDVTHIYVKPSSRGQGIGTQLIQAARDEAKSAGLPFIISAEPNHHDFFLNRGFRDEKHVDIDLSAWAAHNSGYGVFRISRMRMIE</sequence>
<feature type="compositionally biased region" description="Basic and acidic residues" evidence="1">
    <location>
        <begin position="91"/>
        <end position="100"/>
    </location>
</feature>
<dbReference type="OrthoDB" id="410198at2759"/>
<comment type="caution">
    <text evidence="3">The sequence shown here is derived from an EMBL/GenBank/DDBJ whole genome shotgun (WGS) entry which is preliminary data.</text>
</comment>
<dbReference type="GeneID" id="70124344"/>
<evidence type="ECO:0000313" key="4">
    <source>
        <dbReference type="Proteomes" id="UP000758603"/>
    </source>
</evidence>
<dbReference type="RefSeq" id="XP_045962272.1">
    <property type="nucleotide sequence ID" value="XM_046095451.1"/>
</dbReference>
<dbReference type="Pfam" id="PF13508">
    <property type="entry name" value="Acetyltransf_7"/>
    <property type="match status" value="1"/>
</dbReference>
<dbReference type="PANTHER" id="PTHR42791">
    <property type="entry name" value="GNAT FAMILY ACETYLTRANSFERASE"/>
    <property type="match status" value="1"/>
</dbReference>
<name>A0A9P9A177_9PEZI</name>
<evidence type="ECO:0000313" key="3">
    <source>
        <dbReference type="EMBL" id="KAH6658038.1"/>
    </source>
</evidence>
<dbReference type="EMBL" id="JAGPXC010000002">
    <property type="protein sequence ID" value="KAH6658038.1"/>
    <property type="molecule type" value="Genomic_DNA"/>
</dbReference>
<proteinExistence type="predicted"/>
<dbReference type="InterPro" id="IPR000182">
    <property type="entry name" value="GNAT_dom"/>
</dbReference>
<dbReference type="Proteomes" id="UP000758603">
    <property type="component" value="Unassembled WGS sequence"/>
</dbReference>
<dbReference type="AlphaFoldDB" id="A0A9P9A177"/>
<dbReference type="CDD" id="cd04301">
    <property type="entry name" value="NAT_SF"/>
    <property type="match status" value="1"/>
</dbReference>
<dbReference type="InterPro" id="IPR016181">
    <property type="entry name" value="Acyl_CoA_acyltransferase"/>
</dbReference>
<evidence type="ECO:0000259" key="2">
    <source>
        <dbReference type="PROSITE" id="PS51186"/>
    </source>
</evidence>
<feature type="region of interest" description="Disordered" evidence="1">
    <location>
        <begin position="84"/>
        <end position="106"/>
    </location>
</feature>
<gene>
    <name evidence="3" type="ORF">BKA67DRAFT_204996</name>
</gene>
<dbReference type="SUPFAM" id="SSF55729">
    <property type="entry name" value="Acyl-CoA N-acyltransferases (Nat)"/>
    <property type="match status" value="1"/>
</dbReference>